<gene>
    <name evidence="1" type="ORF">S01H1_29802</name>
</gene>
<comment type="caution">
    <text evidence="1">The sequence shown here is derived from an EMBL/GenBank/DDBJ whole genome shotgun (WGS) entry which is preliminary data.</text>
</comment>
<name>X0TIG1_9ZZZZ</name>
<organism evidence="1">
    <name type="scientific">marine sediment metagenome</name>
    <dbReference type="NCBI Taxonomy" id="412755"/>
    <lineage>
        <taxon>unclassified sequences</taxon>
        <taxon>metagenomes</taxon>
        <taxon>ecological metagenomes</taxon>
    </lineage>
</organism>
<proteinExistence type="predicted"/>
<evidence type="ECO:0000313" key="1">
    <source>
        <dbReference type="EMBL" id="GAF92989.1"/>
    </source>
</evidence>
<dbReference type="EMBL" id="BARS01018306">
    <property type="protein sequence ID" value="GAF92989.1"/>
    <property type="molecule type" value="Genomic_DNA"/>
</dbReference>
<dbReference type="AlphaFoldDB" id="X0TIG1"/>
<accession>X0TIG1</accession>
<feature type="non-terminal residue" evidence="1">
    <location>
        <position position="276"/>
    </location>
</feature>
<protein>
    <submittedName>
        <fullName evidence="1">Uncharacterized protein</fullName>
    </submittedName>
</protein>
<sequence length="276" mass="30081">TATQYYHLTSAEYTVLQAGVNLDGLNIVNQSMQFTNDNFSSQYFAQTDRYTDANFTSDESYALTPHTNRSDTDITDLIDLDGLNTVNQTMQFNNDNYSARYLENTSVLISNSTNISCSYVDNKWTCFFNASCESITGSSALCDGGDAVGTGDPEALNTINQSMQFTNTNFTVQYYGITSRYNLANHSAETHTYIGNCSGTDCTIGWGNLTSVPAGFADGIDNTAGDLDGLNIVNQSMQYTDANFTSDESYALTPHTNLSTDGLYTDANFTAAESYA</sequence>
<feature type="non-terminal residue" evidence="1">
    <location>
        <position position="1"/>
    </location>
</feature>
<reference evidence="1" key="1">
    <citation type="journal article" date="2014" name="Front. Microbiol.">
        <title>High frequency of phylogenetically diverse reductive dehalogenase-homologous genes in deep subseafloor sedimentary metagenomes.</title>
        <authorList>
            <person name="Kawai M."/>
            <person name="Futagami T."/>
            <person name="Toyoda A."/>
            <person name="Takaki Y."/>
            <person name="Nishi S."/>
            <person name="Hori S."/>
            <person name="Arai W."/>
            <person name="Tsubouchi T."/>
            <person name="Morono Y."/>
            <person name="Uchiyama I."/>
            <person name="Ito T."/>
            <person name="Fujiyama A."/>
            <person name="Inagaki F."/>
            <person name="Takami H."/>
        </authorList>
    </citation>
    <scope>NUCLEOTIDE SEQUENCE</scope>
    <source>
        <strain evidence="1">Expedition CK06-06</strain>
    </source>
</reference>